<reference evidence="10 11" key="1">
    <citation type="submission" date="2019-09" db="EMBL/GenBank/DDBJ databases">
        <title>A chromosome-level genome assembly of the Chinese tupelo Nyssa sinensis.</title>
        <authorList>
            <person name="Yang X."/>
            <person name="Kang M."/>
            <person name="Yang Y."/>
            <person name="Xiong H."/>
            <person name="Wang M."/>
            <person name="Zhang Z."/>
            <person name="Wang Z."/>
            <person name="Wu H."/>
            <person name="Ma T."/>
            <person name="Liu J."/>
            <person name="Xi Z."/>
        </authorList>
    </citation>
    <scope>NUCLEOTIDE SEQUENCE [LARGE SCALE GENOMIC DNA]</scope>
    <source>
        <strain evidence="10">J267</strain>
        <tissue evidence="10">Leaf</tissue>
    </source>
</reference>
<dbReference type="Proteomes" id="UP000325577">
    <property type="component" value="Linkage Group LG17"/>
</dbReference>
<dbReference type="PANTHER" id="PTHR48061:SF46">
    <property type="entry name" value="LEUCINE-RICH REPEAT-CONTAINING N-TERMINAL PLANT-TYPE DOMAIN-CONTAINING PROTEIN"/>
    <property type="match status" value="1"/>
</dbReference>
<protein>
    <recommendedName>
        <fullName evidence="9">Leucine-rich repeat-containing N-terminal plant-type domain-containing protein</fullName>
    </recommendedName>
</protein>
<evidence type="ECO:0000256" key="3">
    <source>
        <dbReference type="ARBA" id="ARBA00022692"/>
    </source>
</evidence>
<dbReference type="InterPro" id="IPR032675">
    <property type="entry name" value="LRR_dom_sf"/>
</dbReference>
<dbReference type="SUPFAM" id="SSF52058">
    <property type="entry name" value="L domain-like"/>
    <property type="match status" value="1"/>
</dbReference>
<keyword evidence="7" id="KW-0472">Membrane</keyword>
<organism evidence="10 11">
    <name type="scientific">Nyssa sinensis</name>
    <dbReference type="NCBI Taxonomy" id="561372"/>
    <lineage>
        <taxon>Eukaryota</taxon>
        <taxon>Viridiplantae</taxon>
        <taxon>Streptophyta</taxon>
        <taxon>Embryophyta</taxon>
        <taxon>Tracheophyta</taxon>
        <taxon>Spermatophyta</taxon>
        <taxon>Magnoliopsida</taxon>
        <taxon>eudicotyledons</taxon>
        <taxon>Gunneridae</taxon>
        <taxon>Pentapetalae</taxon>
        <taxon>asterids</taxon>
        <taxon>Cornales</taxon>
        <taxon>Nyssaceae</taxon>
        <taxon>Nyssa</taxon>
    </lineage>
</organism>
<keyword evidence="4" id="KW-0732">Signal</keyword>
<comment type="subcellular location">
    <subcellularLocation>
        <location evidence="1">Membrane</location>
        <topology evidence="1">Single-pass type I membrane protein</topology>
    </subcellularLocation>
</comment>
<dbReference type="AlphaFoldDB" id="A0A5J5AXS8"/>
<keyword evidence="8" id="KW-0325">Glycoprotein</keyword>
<evidence type="ECO:0000256" key="5">
    <source>
        <dbReference type="ARBA" id="ARBA00022737"/>
    </source>
</evidence>
<dbReference type="OrthoDB" id="1394818at2759"/>
<evidence type="ECO:0000256" key="6">
    <source>
        <dbReference type="ARBA" id="ARBA00022989"/>
    </source>
</evidence>
<evidence type="ECO:0000256" key="8">
    <source>
        <dbReference type="ARBA" id="ARBA00023180"/>
    </source>
</evidence>
<accession>A0A5J5AXS8</accession>
<evidence type="ECO:0000313" key="11">
    <source>
        <dbReference type="Proteomes" id="UP000325577"/>
    </source>
</evidence>
<evidence type="ECO:0000256" key="4">
    <source>
        <dbReference type="ARBA" id="ARBA00022729"/>
    </source>
</evidence>
<dbReference type="GO" id="GO:0016020">
    <property type="term" value="C:membrane"/>
    <property type="evidence" value="ECO:0007669"/>
    <property type="project" value="UniProtKB-SubCell"/>
</dbReference>
<evidence type="ECO:0000256" key="2">
    <source>
        <dbReference type="ARBA" id="ARBA00022614"/>
    </source>
</evidence>
<dbReference type="PANTHER" id="PTHR48061">
    <property type="entry name" value="LEUCINE-RICH REPEAT RECEPTOR PROTEIN KINASE EMS1-LIKE-RELATED"/>
    <property type="match status" value="1"/>
</dbReference>
<dbReference type="InterPro" id="IPR013210">
    <property type="entry name" value="LRR_N_plant-typ"/>
</dbReference>
<dbReference type="FunFam" id="3.80.10.10:FF:000041">
    <property type="entry name" value="LRR receptor-like serine/threonine-protein kinase ERECTA"/>
    <property type="match status" value="1"/>
</dbReference>
<evidence type="ECO:0000259" key="9">
    <source>
        <dbReference type="Pfam" id="PF08263"/>
    </source>
</evidence>
<keyword evidence="2" id="KW-0433">Leucine-rich repeat</keyword>
<keyword evidence="5" id="KW-0677">Repeat</keyword>
<keyword evidence="11" id="KW-1185">Reference proteome</keyword>
<evidence type="ECO:0000256" key="7">
    <source>
        <dbReference type="ARBA" id="ARBA00023136"/>
    </source>
</evidence>
<sequence length="311" mass="34833">MESWNETTNCCSWDGVECDKESGHVIGLDLSCSWLYGTIHPNSSLFSLPHLQSLNLAFNFFNNSPISSAFSRFTDLTHLNLSSSGFSGKISSKISFLSKLTSLDLSSNYNLRFGFQLLVQNLTKLRELHLDYVKISSMIPSSMLNLTSLSSLHLVYCGLQGKFHDDIFHLPNLKELLLLDNYDLTGHLPKLNSSSPLEYLDLGSTSFSGELPNSIGNLKSLNRLYVDNCKFSGSIPASLGKLKKITILSLSINNFEGPLPSQVSGLPNLAYLLLRNCSINDTEVEEISQCKSYYWVTWFQTMRVQVKKMQQ</sequence>
<evidence type="ECO:0000256" key="1">
    <source>
        <dbReference type="ARBA" id="ARBA00004479"/>
    </source>
</evidence>
<gene>
    <name evidence="10" type="ORF">F0562_030133</name>
</gene>
<proteinExistence type="predicted"/>
<dbReference type="InterPro" id="IPR046956">
    <property type="entry name" value="RLP23-like"/>
</dbReference>
<dbReference type="Pfam" id="PF00560">
    <property type="entry name" value="LRR_1"/>
    <property type="match status" value="2"/>
</dbReference>
<keyword evidence="6" id="KW-1133">Transmembrane helix</keyword>
<name>A0A5J5AXS8_9ASTE</name>
<dbReference type="Gene3D" id="3.80.10.10">
    <property type="entry name" value="Ribonuclease Inhibitor"/>
    <property type="match status" value="4"/>
</dbReference>
<evidence type="ECO:0000313" key="10">
    <source>
        <dbReference type="EMBL" id="KAA8535130.1"/>
    </source>
</evidence>
<keyword evidence="3" id="KW-0812">Transmembrane</keyword>
<feature type="domain" description="Leucine-rich repeat-containing N-terminal plant-type" evidence="9">
    <location>
        <begin position="2"/>
        <end position="19"/>
    </location>
</feature>
<dbReference type="Pfam" id="PF08263">
    <property type="entry name" value="LRRNT_2"/>
    <property type="match status" value="1"/>
</dbReference>
<dbReference type="EMBL" id="CM018040">
    <property type="protein sequence ID" value="KAA8535130.1"/>
    <property type="molecule type" value="Genomic_DNA"/>
</dbReference>
<dbReference type="InterPro" id="IPR001611">
    <property type="entry name" value="Leu-rich_rpt"/>
</dbReference>